<proteinExistence type="predicted"/>
<organism evidence="2 3">
    <name type="scientific">Pseudoroseicyclus tamaricis</name>
    <dbReference type="NCBI Taxonomy" id="2705421"/>
    <lineage>
        <taxon>Bacteria</taxon>
        <taxon>Pseudomonadati</taxon>
        <taxon>Pseudomonadota</taxon>
        <taxon>Alphaproteobacteria</taxon>
        <taxon>Rhodobacterales</taxon>
        <taxon>Paracoccaceae</taxon>
        <taxon>Pseudoroseicyclus</taxon>
    </lineage>
</organism>
<evidence type="ECO:0000313" key="2">
    <source>
        <dbReference type="EMBL" id="NDV00161.1"/>
    </source>
</evidence>
<feature type="domain" description="Zinc-ribbon" evidence="1">
    <location>
        <begin position="4"/>
        <end position="73"/>
    </location>
</feature>
<dbReference type="Pfam" id="PF10005">
    <property type="entry name" value="Zn_ribbon_DZR_6"/>
    <property type="match status" value="1"/>
</dbReference>
<dbReference type="Pfam" id="PF15887">
    <property type="entry name" value="Peptidase_Mx"/>
    <property type="match status" value="1"/>
</dbReference>
<protein>
    <recommendedName>
        <fullName evidence="1">Zinc-ribbon domain-containing protein</fullName>
    </recommendedName>
</protein>
<dbReference type="Gene3D" id="3.40.390.70">
    <property type="match status" value="1"/>
</dbReference>
<dbReference type="InterPro" id="IPR031321">
    <property type="entry name" value="UCP012641"/>
</dbReference>
<dbReference type="PIRSF" id="PIRSF012641">
    <property type="entry name" value="UCP012641"/>
    <property type="match status" value="1"/>
</dbReference>
<name>A0A6B2JG80_9RHOB</name>
<reference evidence="2 3" key="1">
    <citation type="submission" date="2020-02" db="EMBL/GenBank/DDBJ databases">
        <title>Pseudoroseicyclus tamarix, sp. nov., isolated from offshore sediment of a Tamarix chinensis forest.</title>
        <authorList>
            <person name="Gai Y."/>
        </authorList>
    </citation>
    <scope>NUCLEOTIDE SEQUENCE [LARGE SCALE GENOMIC DNA]</scope>
    <source>
        <strain evidence="2 3">CLL3-39</strain>
    </source>
</reference>
<dbReference type="RefSeq" id="WP_163890214.1">
    <property type="nucleotide sequence ID" value="NZ_JAAFYS010000001.1"/>
</dbReference>
<evidence type="ECO:0000259" key="1">
    <source>
        <dbReference type="Pfam" id="PF10005"/>
    </source>
</evidence>
<dbReference type="InterPro" id="IPR011201">
    <property type="entry name" value="Zinc-ribbon_6_bact"/>
</dbReference>
<dbReference type="EMBL" id="JAAGAB010000001">
    <property type="protein sequence ID" value="NDV00161.1"/>
    <property type="molecule type" value="Genomic_DNA"/>
</dbReference>
<keyword evidence="3" id="KW-1185">Reference proteome</keyword>
<accession>A0A6B2JG80</accession>
<dbReference type="Proteomes" id="UP000474757">
    <property type="component" value="Unassembled WGS sequence"/>
</dbReference>
<sequence>MQIFTCPACKAPLYFQNTTCGCGAEVAFDPERQAFTAEGTFCAHRSDIGCNWLAEGGELCRSCAMTEVVPDLRAPDNLPLWSDTELAKRWMLANLGRWGWFTDADPGERPVFKLLSEDTAGGEIPVTMGHESGTITINVSEAQQSVRAERQENMGELYRTMIGHMRHEIAHFLFERLADVPGAEEHFLAAFRELFGDEREDYGAALQRHYAGPKPADETHITSYATSHPHEDWAETIAHLLHLVDLADSAAAVGLSLKSGEALPQRRGMFRRKSDPAPAATDAYAETDTEALLTRAVDLTIAVNHVNRTMDLPDLYPFVLPQGVRDKLAFAHRAVRQVPGEAGEA</sequence>
<evidence type="ECO:0000313" key="3">
    <source>
        <dbReference type="Proteomes" id="UP000474757"/>
    </source>
</evidence>
<gene>
    <name evidence="2" type="ORF">GZA08_04155</name>
</gene>
<comment type="caution">
    <text evidence="2">The sequence shown here is derived from an EMBL/GenBank/DDBJ whole genome shotgun (WGS) entry which is preliminary data.</text>
</comment>
<dbReference type="AlphaFoldDB" id="A0A6B2JG80"/>